<proteinExistence type="predicted"/>
<name>A0A2J6ST65_9HELO</name>
<dbReference type="EMBL" id="KZ613866">
    <property type="protein sequence ID" value="PMD53883.1"/>
    <property type="molecule type" value="Genomic_DNA"/>
</dbReference>
<feature type="non-terminal residue" evidence="2">
    <location>
        <position position="1374"/>
    </location>
</feature>
<feature type="compositionally biased region" description="Basic and acidic residues" evidence="1">
    <location>
        <begin position="328"/>
        <end position="343"/>
    </location>
</feature>
<feature type="compositionally biased region" description="Basic and acidic residues" evidence="1">
    <location>
        <begin position="1129"/>
        <end position="1143"/>
    </location>
</feature>
<feature type="compositionally biased region" description="Polar residues" evidence="1">
    <location>
        <begin position="685"/>
        <end position="696"/>
    </location>
</feature>
<feature type="compositionally biased region" description="Low complexity" evidence="1">
    <location>
        <begin position="291"/>
        <end position="318"/>
    </location>
</feature>
<feature type="compositionally biased region" description="Low complexity" evidence="1">
    <location>
        <begin position="210"/>
        <end position="224"/>
    </location>
</feature>
<feature type="compositionally biased region" description="Polar residues" evidence="1">
    <location>
        <begin position="642"/>
        <end position="656"/>
    </location>
</feature>
<feature type="compositionally biased region" description="Basic and acidic residues" evidence="1">
    <location>
        <begin position="476"/>
        <end position="490"/>
    </location>
</feature>
<feature type="compositionally biased region" description="Polar residues" evidence="1">
    <location>
        <begin position="729"/>
        <end position="743"/>
    </location>
</feature>
<protein>
    <submittedName>
        <fullName evidence="2">Uncharacterized protein</fullName>
    </submittedName>
</protein>
<feature type="compositionally biased region" description="Polar residues" evidence="1">
    <location>
        <begin position="534"/>
        <end position="557"/>
    </location>
</feature>
<feature type="compositionally biased region" description="Gly residues" evidence="1">
    <location>
        <begin position="1345"/>
        <end position="1354"/>
    </location>
</feature>
<dbReference type="GeneID" id="36589380"/>
<feature type="compositionally biased region" description="Low complexity" evidence="1">
    <location>
        <begin position="178"/>
        <end position="191"/>
    </location>
</feature>
<keyword evidence="3" id="KW-1185">Reference proteome</keyword>
<feature type="compositionally biased region" description="Basic and acidic residues" evidence="1">
    <location>
        <begin position="420"/>
        <end position="433"/>
    </location>
</feature>
<feature type="compositionally biased region" description="Basic and acidic residues" evidence="1">
    <location>
        <begin position="440"/>
        <end position="451"/>
    </location>
</feature>
<feature type="compositionally biased region" description="Basic and acidic residues" evidence="1">
    <location>
        <begin position="359"/>
        <end position="375"/>
    </location>
</feature>
<feature type="region of interest" description="Disordered" evidence="1">
    <location>
        <begin position="521"/>
        <end position="1104"/>
    </location>
</feature>
<feature type="region of interest" description="Disordered" evidence="1">
    <location>
        <begin position="1"/>
        <end position="506"/>
    </location>
</feature>
<feature type="region of interest" description="Disordered" evidence="1">
    <location>
        <begin position="1120"/>
        <end position="1172"/>
    </location>
</feature>
<gene>
    <name evidence="2" type="ORF">K444DRAFT_618357</name>
</gene>
<feature type="compositionally biased region" description="Polar residues" evidence="1">
    <location>
        <begin position="1248"/>
        <end position="1266"/>
    </location>
</feature>
<dbReference type="Proteomes" id="UP000235371">
    <property type="component" value="Unassembled WGS sequence"/>
</dbReference>
<feature type="compositionally biased region" description="Basic and acidic residues" evidence="1">
    <location>
        <begin position="1001"/>
        <end position="1010"/>
    </location>
</feature>
<evidence type="ECO:0000256" key="1">
    <source>
        <dbReference type="SAM" id="MobiDB-lite"/>
    </source>
</evidence>
<feature type="compositionally biased region" description="Polar residues" evidence="1">
    <location>
        <begin position="143"/>
        <end position="172"/>
    </location>
</feature>
<dbReference type="OrthoDB" id="5151921at2759"/>
<feature type="compositionally biased region" description="Basic and acidic residues" evidence="1">
    <location>
        <begin position="109"/>
        <end position="119"/>
    </location>
</feature>
<organism evidence="2 3">
    <name type="scientific">Hyaloscypha bicolor E</name>
    <dbReference type="NCBI Taxonomy" id="1095630"/>
    <lineage>
        <taxon>Eukaryota</taxon>
        <taxon>Fungi</taxon>
        <taxon>Dikarya</taxon>
        <taxon>Ascomycota</taxon>
        <taxon>Pezizomycotina</taxon>
        <taxon>Leotiomycetes</taxon>
        <taxon>Helotiales</taxon>
        <taxon>Hyaloscyphaceae</taxon>
        <taxon>Hyaloscypha</taxon>
        <taxon>Hyaloscypha bicolor</taxon>
    </lineage>
</organism>
<dbReference type="InParanoid" id="A0A2J6ST65"/>
<dbReference type="RefSeq" id="XP_024730787.1">
    <property type="nucleotide sequence ID" value="XM_024881303.1"/>
</dbReference>
<evidence type="ECO:0000313" key="2">
    <source>
        <dbReference type="EMBL" id="PMD53883.1"/>
    </source>
</evidence>
<dbReference type="STRING" id="1095630.A0A2J6ST65"/>
<feature type="compositionally biased region" description="Polar residues" evidence="1">
    <location>
        <begin position="1313"/>
        <end position="1333"/>
    </location>
</feature>
<sequence length="1374" mass="146037">MAHPNASDAMSPHSAGGSNISYAANVNRQKTKKWAEAKPANYGGDDWGDDDYDYDPAPQPVSKPTGLRQQGQAIQSPTVKSNSPSIDSRKYGDLPPLPGASNPPHKRSHSFDPDDEKRNFSSTTVRQPSPPTTESPSNPPATRFSQMTGVPAARNTSGPPLQISTQSATQPPTGLRKSSQVVSPVSGSPHPDISKVGRVNTGEDSPAGISSVVSPTSDTTPSSDYQARRDFSPSAVPPPLTTRSPAPHIATDSPTTRFPPRKSSMSQSAGPDLADIGGPTHAQAAPKPWTAPRSSSPGAAPRSFSPGAAARSPAASSAKPLPFIRPADIYRRMDEEREKERQSLDSGRPSMDSIVGAKASERSDSPAKSNIRDSSSDSLGQRRSRTSLDADDGSESGWQRPILEPVTERKSEYGFEGVNVDDHTSQQESHSKAPEPTTSEQDRLDVEEARRFSTSPKLPDLNRISGFGMDLFSQSKPEDLDSSPTKDKEVTLTSPATVHSTSSNADDFTLQHQQTLGFRSVVNQAFDRADDSSVPDTPASQPTGGVSRSVSESTGTDGISPIMSRVPSAAVRGGNRDPSNPSILEVVNEPDSPEEPQGQEEAHPESVPEGPPPGFRPGYRREVSTPGRENSPARHPEVAKTNIITSGQHAVVSETSPPDEEPLQPPRPIVDREQSFRPALPGGWTSYTTSTNSDTPNLPAIERKPTPVIEATPVPVPASRKNDNYDITPASTRNQLPHSTSSAAFVGALGGSLAEAASHKRDKASPSGTPVSDSPRVLPARRDLPTPDSTAPPGGNLYSTANPDPRLLPKLEQAPPETQLRPDVVNRPDSDESSVAPPPLPKDNPKQESPDNDPDYFPTPTAPLKQKTLDDVGSLEPPRRPEILPTLSSDNREYDDENDKLRNEIVKSLSRPTTADQHRGSMLGLDDGASGKQGRESTYLPTEYDNYWATTGEDEESAPAVAGAEPKHGELHQSETVSPVATERSAAPEIDSPIIPPLSPRRPEASEEYQRPSLPPRFSWEEGSENVSVGPQVEPTTAVGSDHDLHSAANEPANPVEATSLTQPISNTGEVDRGQPSPVGSGRGLEGPDSRVEQKTLFDDHHVGRDAALLAGGATPVGAVVAAHSPKPPTHERRLSLAEEKDPQISSYPVSPTPPEDEHPANSPTPYLSPFTSQFSHAPSFVSAVGSPVKAPMSPSGSKLFAFKDIVTIQSPQQRIQTFDETRHRWANMDSGLNDWMAKLQAQYPEHANTSGSWTGSRTSVPSGSARSKFAKSPGGGAPPLQEPYYRQYLNASPTTPSTPTRPGPSPGAPSLQPGSQQSFSPAGNKLTTQQVQAKGKEFLHSAGVFGGKAGKAGKGLLAKGKNKLRGAGGGDKV</sequence>
<feature type="compositionally biased region" description="Pro residues" evidence="1">
    <location>
        <begin position="128"/>
        <end position="139"/>
    </location>
</feature>
<feature type="compositionally biased region" description="Polar residues" evidence="1">
    <location>
        <begin position="1162"/>
        <end position="1172"/>
    </location>
</feature>
<feature type="compositionally biased region" description="Polar residues" evidence="1">
    <location>
        <begin position="491"/>
        <end position="506"/>
    </location>
</feature>
<feature type="compositionally biased region" description="Polar residues" evidence="1">
    <location>
        <begin position="1025"/>
        <end position="1039"/>
    </location>
</feature>
<feature type="region of interest" description="Disordered" evidence="1">
    <location>
        <begin position="1247"/>
        <end position="1374"/>
    </location>
</feature>
<feature type="compositionally biased region" description="Polar residues" evidence="1">
    <location>
        <begin position="67"/>
        <end position="86"/>
    </location>
</feature>
<reference evidence="2 3" key="1">
    <citation type="submission" date="2016-04" db="EMBL/GenBank/DDBJ databases">
        <title>A degradative enzymes factory behind the ericoid mycorrhizal symbiosis.</title>
        <authorList>
            <consortium name="DOE Joint Genome Institute"/>
            <person name="Martino E."/>
            <person name="Morin E."/>
            <person name="Grelet G."/>
            <person name="Kuo A."/>
            <person name="Kohler A."/>
            <person name="Daghino S."/>
            <person name="Barry K."/>
            <person name="Choi C."/>
            <person name="Cichocki N."/>
            <person name="Clum A."/>
            <person name="Copeland A."/>
            <person name="Hainaut M."/>
            <person name="Haridas S."/>
            <person name="Labutti K."/>
            <person name="Lindquist E."/>
            <person name="Lipzen A."/>
            <person name="Khouja H.-R."/>
            <person name="Murat C."/>
            <person name="Ohm R."/>
            <person name="Olson A."/>
            <person name="Spatafora J."/>
            <person name="Veneault-Fourrey C."/>
            <person name="Henrissat B."/>
            <person name="Grigoriev I."/>
            <person name="Martin F."/>
            <person name="Perotto S."/>
        </authorList>
    </citation>
    <scope>NUCLEOTIDE SEQUENCE [LARGE SCALE GENOMIC DNA]</scope>
    <source>
        <strain evidence="2 3">E</strain>
    </source>
</reference>
<accession>A0A2J6ST65</accession>
<evidence type="ECO:0000313" key="3">
    <source>
        <dbReference type="Proteomes" id="UP000235371"/>
    </source>
</evidence>
<feature type="compositionally biased region" description="Basic and acidic residues" evidence="1">
    <location>
        <begin position="1086"/>
        <end position="1104"/>
    </location>
</feature>
<feature type="compositionally biased region" description="Polar residues" evidence="1">
    <location>
        <begin position="1057"/>
        <end position="1069"/>
    </location>
</feature>
<feature type="compositionally biased region" description="Polar residues" evidence="1">
    <location>
        <begin position="16"/>
        <end position="28"/>
    </location>
</feature>